<gene>
    <name evidence="11" type="ORF">BSZ32_15835</name>
</gene>
<evidence type="ECO:0000313" key="12">
    <source>
        <dbReference type="Proteomes" id="UP000239907"/>
    </source>
</evidence>
<keyword evidence="7 9" id="KW-0472">Membrane</keyword>
<keyword evidence="4 9" id="KW-0812">Transmembrane</keyword>
<accession>A0A2S7U5Y1</accession>
<feature type="transmembrane region" description="Helical" evidence="9">
    <location>
        <begin position="12"/>
        <end position="32"/>
    </location>
</feature>
<evidence type="ECO:0000313" key="11">
    <source>
        <dbReference type="EMBL" id="PQJ29804.1"/>
    </source>
</evidence>
<evidence type="ECO:0000256" key="2">
    <source>
        <dbReference type="ARBA" id="ARBA00022448"/>
    </source>
</evidence>
<dbReference type="EMBL" id="MQWA01000001">
    <property type="protein sequence ID" value="PQJ29804.1"/>
    <property type="molecule type" value="Genomic_DNA"/>
</dbReference>
<dbReference type="GO" id="GO:0017038">
    <property type="term" value="P:protein import"/>
    <property type="evidence" value="ECO:0007669"/>
    <property type="project" value="TreeGrafter"/>
</dbReference>
<comment type="similarity">
    <text evidence="8">Belongs to the exbB/tolQ family.</text>
</comment>
<keyword evidence="6 9" id="KW-1133">Transmembrane helix</keyword>
<keyword evidence="12" id="KW-1185">Reference proteome</keyword>
<dbReference type="OrthoDB" id="4045at2"/>
<organism evidence="11 12">
    <name type="scientific">Rubritalea profundi</name>
    <dbReference type="NCBI Taxonomy" id="1658618"/>
    <lineage>
        <taxon>Bacteria</taxon>
        <taxon>Pseudomonadati</taxon>
        <taxon>Verrucomicrobiota</taxon>
        <taxon>Verrucomicrobiia</taxon>
        <taxon>Verrucomicrobiales</taxon>
        <taxon>Rubritaleaceae</taxon>
        <taxon>Rubritalea</taxon>
    </lineage>
</organism>
<evidence type="ECO:0000256" key="3">
    <source>
        <dbReference type="ARBA" id="ARBA00022475"/>
    </source>
</evidence>
<dbReference type="PANTHER" id="PTHR30625:SF15">
    <property type="entry name" value="BIOPOLYMER TRANSPORT PROTEIN EXBB"/>
    <property type="match status" value="1"/>
</dbReference>
<feature type="transmembrane region" description="Helical" evidence="9">
    <location>
        <begin position="109"/>
        <end position="130"/>
    </location>
</feature>
<evidence type="ECO:0000256" key="9">
    <source>
        <dbReference type="SAM" id="Phobius"/>
    </source>
</evidence>
<keyword evidence="3" id="KW-1003">Cell membrane</keyword>
<dbReference type="Proteomes" id="UP000239907">
    <property type="component" value="Unassembled WGS sequence"/>
</dbReference>
<keyword evidence="2 8" id="KW-0813">Transport</keyword>
<evidence type="ECO:0000256" key="4">
    <source>
        <dbReference type="ARBA" id="ARBA00022692"/>
    </source>
</evidence>
<dbReference type="GO" id="GO:0005886">
    <property type="term" value="C:plasma membrane"/>
    <property type="evidence" value="ECO:0007669"/>
    <property type="project" value="UniProtKB-SubCell"/>
</dbReference>
<sequence length="236" mass="25957">MWDLITQGGPLVWVLLALSFVATVVVLERILYFQRNRVHVGNLILGLANHVRKKAYGEALHEAARAPGPVARVAHAALMRHHLPRTDLRDIAREAGQLEVPRIENNLRALYTVALIAPLVGMMGTVMGLIETFGGMQERAGFSSAKMINDGVHECLITTAVGLMVAVPAYLFYMYFLGRAKRMVHRIERAGIEMVNLICDAREATSDIVSFGEEVAQARRGNTQSINDKASASPDK</sequence>
<reference evidence="11 12" key="1">
    <citation type="submission" date="2016-12" db="EMBL/GenBank/DDBJ databases">
        <title>Study of bacterial adaptation to deep sea.</title>
        <authorList>
            <person name="Song J."/>
            <person name="Yoshizawa S."/>
            <person name="Kogure K."/>
        </authorList>
    </citation>
    <scope>NUCLEOTIDE SEQUENCE [LARGE SCALE GENOMIC DNA]</scope>
    <source>
        <strain evidence="11 12">SAORIC-165</strain>
    </source>
</reference>
<evidence type="ECO:0000256" key="1">
    <source>
        <dbReference type="ARBA" id="ARBA00004651"/>
    </source>
</evidence>
<feature type="transmembrane region" description="Helical" evidence="9">
    <location>
        <begin position="156"/>
        <end position="176"/>
    </location>
</feature>
<evidence type="ECO:0000256" key="7">
    <source>
        <dbReference type="ARBA" id="ARBA00023136"/>
    </source>
</evidence>
<keyword evidence="5 8" id="KW-0653">Protein transport</keyword>
<feature type="domain" description="MotA/TolQ/ExbB proton channel" evidence="10">
    <location>
        <begin position="69"/>
        <end position="188"/>
    </location>
</feature>
<comment type="caution">
    <text evidence="11">The sequence shown here is derived from an EMBL/GenBank/DDBJ whole genome shotgun (WGS) entry which is preliminary data.</text>
</comment>
<dbReference type="PANTHER" id="PTHR30625">
    <property type="entry name" value="PROTEIN TOLQ"/>
    <property type="match status" value="1"/>
</dbReference>
<proteinExistence type="inferred from homology"/>
<dbReference type="InterPro" id="IPR050790">
    <property type="entry name" value="ExbB/TolQ_transport"/>
</dbReference>
<evidence type="ECO:0000256" key="6">
    <source>
        <dbReference type="ARBA" id="ARBA00022989"/>
    </source>
</evidence>
<evidence type="ECO:0000256" key="8">
    <source>
        <dbReference type="RuleBase" id="RU004057"/>
    </source>
</evidence>
<evidence type="ECO:0000256" key="5">
    <source>
        <dbReference type="ARBA" id="ARBA00022927"/>
    </source>
</evidence>
<name>A0A2S7U5Y1_9BACT</name>
<protein>
    <recommendedName>
        <fullName evidence="10">MotA/TolQ/ExbB proton channel domain-containing protein</fullName>
    </recommendedName>
</protein>
<dbReference type="AlphaFoldDB" id="A0A2S7U5Y1"/>
<evidence type="ECO:0000259" key="10">
    <source>
        <dbReference type="Pfam" id="PF01618"/>
    </source>
</evidence>
<dbReference type="InterPro" id="IPR002898">
    <property type="entry name" value="MotA_ExbB_proton_chnl"/>
</dbReference>
<dbReference type="Pfam" id="PF01618">
    <property type="entry name" value="MotA_ExbB"/>
    <property type="match status" value="1"/>
</dbReference>
<comment type="subcellular location">
    <subcellularLocation>
        <location evidence="1">Cell membrane</location>
        <topology evidence="1">Multi-pass membrane protein</topology>
    </subcellularLocation>
    <subcellularLocation>
        <location evidence="8">Membrane</location>
        <topology evidence="8">Multi-pass membrane protein</topology>
    </subcellularLocation>
</comment>